<dbReference type="Proteomes" id="UP000646365">
    <property type="component" value="Unassembled WGS sequence"/>
</dbReference>
<evidence type="ECO:0000256" key="9">
    <source>
        <dbReference type="ARBA" id="ARBA00023303"/>
    </source>
</evidence>
<comment type="subcellular location">
    <subcellularLocation>
        <location evidence="1">Membrane</location>
        <topology evidence="1">Multi-pass membrane protein</topology>
    </subcellularLocation>
</comment>
<dbReference type="RefSeq" id="WP_189043210.1">
    <property type="nucleotide sequence ID" value="NZ_BMJQ01000002.1"/>
</dbReference>
<organism evidence="11 12">
    <name type="scientific">Aliidongia dinghuensis</name>
    <dbReference type="NCBI Taxonomy" id="1867774"/>
    <lineage>
        <taxon>Bacteria</taxon>
        <taxon>Pseudomonadati</taxon>
        <taxon>Pseudomonadota</taxon>
        <taxon>Alphaproteobacteria</taxon>
        <taxon>Rhodospirillales</taxon>
        <taxon>Dongiaceae</taxon>
        <taxon>Aliidongia</taxon>
    </lineage>
</organism>
<feature type="transmembrane region" description="Helical" evidence="10">
    <location>
        <begin position="34"/>
        <end position="54"/>
    </location>
</feature>
<feature type="transmembrane region" description="Helical" evidence="10">
    <location>
        <begin position="205"/>
        <end position="224"/>
    </location>
</feature>
<keyword evidence="6 10" id="KW-0472">Membrane</keyword>
<keyword evidence="12" id="KW-1185">Reference proteome</keyword>
<keyword evidence="2" id="KW-0813">Transport</keyword>
<dbReference type="InterPro" id="IPR001807">
    <property type="entry name" value="ClC"/>
</dbReference>
<evidence type="ECO:0000313" key="11">
    <source>
        <dbReference type="EMBL" id="GGF06915.1"/>
    </source>
</evidence>
<dbReference type="Gene3D" id="1.10.3080.10">
    <property type="entry name" value="Clc chloride channel"/>
    <property type="match status" value="1"/>
</dbReference>
<dbReference type="GO" id="GO:0005254">
    <property type="term" value="F:chloride channel activity"/>
    <property type="evidence" value="ECO:0007669"/>
    <property type="project" value="UniProtKB-KW"/>
</dbReference>
<name>A0A8J3E3J0_9PROT</name>
<keyword evidence="9" id="KW-0407">Ion channel</keyword>
<evidence type="ECO:0000256" key="6">
    <source>
        <dbReference type="ARBA" id="ARBA00023136"/>
    </source>
</evidence>
<feature type="transmembrane region" description="Helical" evidence="10">
    <location>
        <begin position="244"/>
        <end position="264"/>
    </location>
</feature>
<dbReference type="InterPro" id="IPR050368">
    <property type="entry name" value="ClC-type_chloride_channel"/>
</dbReference>
<dbReference type="SUPFAM" id="SSF81340">
    <property type="entry name" value="Clc chloride channel"/>
    <property type="match status" value="1"/>
</dbReference>
<dbReference type="PRINTS" id="PR00762">
    <property type="entry name" value="CLCHANNEL"/>
</dbReference>
<dbReference type="PANTHER" id="PTHR43427:SF6">
    <property type="entry name" value="CHLORIDE CHANNEL PROTEIN CLC-E"/>
    <property type="match status" value="1"/>
</dbReference>
<reference evidence="11" key="2">
    <citation type="submission" date="2020-09" db="EMBL/GenBank/DDBJ databases">
        <authorList>
            <person name="Sun Q."/>
            <person name="Zhou Y."/>
        </authorList>
    </citation>
    <scope>NUCLEOTIDE SEQUENCE</scope>
    <source>
        <strain evidence="11">CGMCC 1.15725</strain>
    </source>
</reference>
<dbReference type="CDD" id="cd01034">
    <property type="entry name" value="EriC_like"/>
    <property type="match status" value="1"/>
</dbReference>
<dbReference type="InterPro" id="IPR014743">
    <property type="entry name" value="Cl-channel_core"/>
</dbReference>
<evidence type="ECO:0000256" key="5">
    <source>
        <dbReference type="ARBA" id="ARBA00023065"/>
    </source>
</evidence>
<dbReference type="AlphaFoldDB" id="A0A8J3E3J0"/>
<keyword evidence="5" id="KW-0406">Ion transport</keyword>
<evidence type="ECO:0000256" key="4">
    <source>
        <dbReference type="ARBA" id="ARBA00022989"/>
    </source>
</evidence>
<dbReference type="EMBL" id="BMJQ01000002">
    <property type="protein sequence ID" value="GGF06915.1"/>
    <property type="molecule type" value="Genomic_DNA"/>
</dbReference>
<accession>A0A8J3E3J0</accession>
<evidence type="ECO:0000256" key="10">
    <source>
        <dbReference type="SAM" id="Phobius"/>
    </source>
</evidence>
<feature type="transmembrane region" description="Helical" evidence="10">
    <location>
        <begin position="118"/>
        <end position="140"/>
    </location>
</feature>
<gene>
    <name evidence="11" type="ORF">GCM10011611_10510</name>
</gene>
<evidence type="ECO:0000256" key="1">
    <source>
        <dbReference type="ARBA" id="ARBA00004141"/>
    </source>
</evidence>
<protein>
    <submittedName>
        <fullName evidence="11">Chloride channel protein</fullName>
    </submittedName>
</protein>
<keyword evidence="7" id="KW-0869">Chloride channel</keyword>
<evidence type="ECO:0000313" key="12">
    <source>
        <dbReference type="Proteomes" id="UP000646365"/>
    </source>
</evidence>
<sequence>MEDPEITFASGRVSSRLRRPQTLLLSRRLWRRRLVFWGGAIATGLIGAGFAIAANRASALFGLLLAWSPWLPLVVTPLGFVLSALACRKLFPGAQGSGIPQAIAARHVRNPAGRDRLLSIRLTIGKIALTLFGLLCGASIGREGPTVQVGASIMLQAARLGGMGRERGLILAGSAAGVAAAFNTPLAGIVFAIEEMGRSYEHRTNGLILSTVILAGIASIALLGNYSYFGVTNAGIGALGDWPVVALCGIGGGVGGAVFSRLVLLGSHALRAFVARRPDRNSVIVAAVAGLVMALLGIASHGAVYGTGYEQARSALEGTPLPWTYAPMKLAATLASTLSGIPGGIFAPSLSVGAGLGSAVAPWFPATSCGAIVVLGMAGYFAGVVQAPITAFVIIVEMTADHGMIIPLMAAAVLGFGTSRLISPEPLYHSLAEHFISTARAASAAEAVASKTTEEA</sequence>
<dbReference type="PANTHER" id="PTHR43427">
    <property type="entry name" value="CHLORIDE CHANNEL PROTEIN CLC-E"/>
    <property type="match status" value="1"/>
</dbReference>
<feature type="transmembrane region" description="Helical" evidence="10">
    <location>
        <begin position="402"/>
        <end position="422"/>
    </location>
</feature>
<evidence type="ECO:0000256" key="8">
    <source>
        <dbReference type="ARBA" id="ARBA00023214"/>
    </source>
</evidence>
<comment type="caution">
    <text evidence="11">The sequence shown here is derived from an EMBL/GenBank/DDBJ whole genome shotgun (WGS) entry which is preliminary data.</text>
</comment>
<feature type="transmembrane region" description="Helical" evidence="10">
    <location>
        <begin position="284"/>
        <end position="304"/>
    </location>
</feature>
<keyword evidence="4 10" id="KW-1133">Transmembrane helix</keyword>
<dbReference type="Pfam" id="PF00654">
    <property type="entry name" value="Voltage_CLC"/>
    <property type="match status" value="1"/>
</dbReference>
<evidence type="ECO:0000256" key="2">
    <source>
        <dbReference type="ARBA" id="ARBA00022448"/>
    </source>
</evidence>
<proteinExistence type="predicted"/>
<reference evidence="11" key="1">
    <citation type="journal article" date="2014" name="Int. J. Syst. Evol. Microbiol.">
        <title>Complete genome sequence of Corynebacterium casei LMG S-19264T (=DSM 44701T), isolated from a smear-ripened cheese.</title>
        <authorList>
            <consortium name="US DOE Joint Genome Institute (JGI-PGF)"/>
            <person name="Walter F."/>
            <person name="Albersmeier A."/>
            <person name="Kalinowski J."/>
            <person name="Ruckert C."/>
        </authorList>
    </citation>
    <scope>NUCLEOTIDE SEQUENCE</scope>
    <source>
        <strain evidence="11">CGMCC 1.15725</strain>
    </source>
</reference>
<feature type="transmembrane region" description="Helical" evidence="10">
    <location>
        <begin position="60"/>
        <end position="85"/>
    </location>
</feature>
<keyword evidence="3 10" id="KW-0812">Transmembrane</keyword>
<feature type="transmembrane region" description="Helical" evidence="10">
    <location>
        <begin position="169"/>
        <end position="193"/>
    </location>
</feature>
<feature type="transmembrane region" description="Helical" evidence="10">
    <location>
        <begin position="371"/>
        <end position="396"/>
    </location>
</feature>
<dbReference type="GO" id="GO:0034707">
    <property type="term" value="C:chloride channel complex"/>
    <property type="evidence" value="ECO:0007669"/>
    <property type="project" value="UniProtKB-KW"/>
</dbReference>
<keyword evidence="8" id="KW-0868">Chloride</keyword>
<evidence type="ECO:0000256" key="7">
    <source>
        <dbReference type="ARBA" id="ARBA00023173"/>
    </source>
</evidence>
<evidence type="ECO:0000256" key="3">
    <source>
        <dbReference type="ARBA" id="ARBA00022692"/>
    </source>
</evidence>